<dbReference type="InterPro" id="IPR001683">
    <property type="entry name" value="PX_dom"/>
</dbReference>
<dbReference type="Gene3D" id="1.10.510.10">
    <property type="entry name" value="Transferase(Phosphotransferase) domain 1"/>
    <property type="match status" value="1"/>
</dbReference>
<comment type="subcellular location">
    <subcellularLocation>
        <location evidence="1">Cytoplasm</location>
    </subcellularLocation>
</comment>
<dbReference type="GO" id="GO:0005770">
    <property type="term" value="C:late endosome"/>
    <property type="evidence" value="ECO:0007669"/>
    <property type="project" value="TreeGrafter"/>
</dbReference>
<dbReference type="SUPFAM" id="SSF64268">
    <property type="entry name" value="PX domain"/>
    <property type="match status" value="1"/>
</dbReference>
<dbReference type="PANTHER" id="PTHR22999:SF23">
    <property type="entry name" value="SORTING NEXIN-16"/>
    <property type="match status" value="1"/>
</dbReference>
<dbReference type="Proteomes" id="UP000887566">
    <property type="component" value="Unplaced"/>
</dbReference>
<dbReference type="GO" id="GO:0045022">
    <property type="term" value="P:early endosome to late endosome transport"/>
    <property type="evidence" value="ECO:0007669"/>
    <property type="project" value="TreeGrafter"/>
</dbReference>
<dbReference type="Gene3D" id="3.30.1520.10">
    <property type="entry name" value="Phox-like domain"/>
    <property type="match status" value="1"/>
</dbReference>
<dbReference type="GO" id="GO:0008333">
    <property type="term" value="P:endosome to lysosome transport"/>
    <property type="evidence" value="ECO:0007669"/>
    <property type="project" value="TreeGrafter"/>
</dbReference>
<dbReference type="GO" id="GO:0005769">
    <property type="term" value="C:early endosome"/>
    <property type="evidence" value="ECO:0007669"/>
    <property type="project" value="TreeGrafter"/>
</dbReference>
<dbReference type="PROSITE" id="PS50195">
    <property type="entry name" value="PX"/>
    <property type="match status" value="1"/>
</dbReference>
<dbReference type="InterPro" id="IPR011009">
    <property type="entry name" value="Kinase-like_dom_sf"/>
</dbReference>
<name>A0A914WSJ6_9BILA</name>
<proteinExistence type="predicted"/>
<evidence type="ECO:0000313" key="6">
    <source>
        <dbReference type="WBParaSite" id="PSAMB.scaffold508size48791.g6651.t1"/>
    </source>
</evidence>
<organism evidence="5 6">
    <name type="scientific">Plectus sambesii</name>
    <dbReference type="NCBI Taxonomy" id="2011161"/>
    <lineage>
        <taxon>Eukaryota</taxon>
        <taxon>Metazoa</taxon>
        <taxon>Ecdysozoa</taxon>
        <taxon>Nematoda</taxon>
        <taxon>Chromadorea</taxon>
        <taxon>Plectida</taxon>
        <taxon>Plectina</taxon>
        <taxon>Plectoidea</taxon>
        <taxon>Plectidae</taxon>
        <taxon>Plectus</taxon>
    </lineage>
</organism>
<dbReference type="GO" id="GO:0035091">
    <property type="term" value="F:phosphatidylinositol binding"/>
    <property type="evidence" value="ECO:0007669"/>
    <property type="project" value="InterPro"/>
</dbReference>
<dbReference type="InterPro" id="IPR051837">
    <property type="entry name" value="SortingNexin/PXDomain-PKLike"/>
</dbReference>
<keyword evidence="2" id="KW-0963">Cytoplasm</keyword>
<evidence type="ECO:0000259" key="4">
    <source>
        <dbReference type="PROSITE" id="PS50195"/>
    </source>
</evidence>
<reference evidence="6" key="1">
    <citation type="submission" date="2022-11" db="UniProtKB">
        <authorList>
            <consortium name="WormBaseParasite"/>
        </authorList>
    </citation>
    <scope>IDENTIFICATION</scope>
</reference>
<feature type="region of interest" description="Disordered" evidence="3">
    <location>
        <begin position="468"/>
        <end position="492"/>
    </location>
</feature>
<dbReference type="SUPFAM" id="SSF56112">
    <property type="entry name" value="Protein kinase-like (PK-like)"/>
    <property type="match status" value="1"/>
</dbReference>
<dbReference type="AlphaFoldDB" id="A0A914WSJ6"/>
<evidence type="ECO:0000256" key="1">
    <source>
        <dbReference type="ARBA" id="ARBA00004496"/>
    </source>
</evidence>
<dbReference type="PANTHER" id="PTHR22999">
    <property type="entry name" value="PX SERINE/THREONINE KINASE PXK"/>
    <property type="match status" value="1"/>
</dbReference>
<evidence type="ECO:0000256" key="3">
    <source>
        <dbReference type="SAM" id="MobiDB-lite"/>
    </source>
</evidence>
<dbReference type="GO" id="GO:0006622">
    <property type="term" value="P:protein targeting to lysosome"/>
    <property type="evidence" value="ECO:0007669"/>
    <property type="project" value="TreeGrafter"/>
</dbReference>
<evidence type="ECO:0000313" key="5">
    <source>
        <dbReference type="Proteomes" id="UP000887566"/>
    </source>
</evidence>
<sequence length="492" mass="56621">MSTPGGSGCSWSSIDLTDPVQCRITSTATVRGHIDYTVEVRQGYGESNDRQRLWTIRRRYSDFAKLNVKLESIGLELNLPPKKMFGNTNPDFVAVRSEGLQQFLDNICAHPILYASQAVAQFLQLLPSNALSQSIECMSVSLRNLRGWCVQEDWLDCGWRATKQFYLVKPTDGRKTRRDILSWTSYGPDWSMTPEATRELLDFVAKLECPYIQQPLFSWCDDLGALTVRRLIPEGTLRDHFYKGKPCDPYMKKYNFNCEVFTLQTEDARHIGRHILEALRYLNSIGIPYGQLHCGNLIITETGCQLLDVEQGILGLSSMFRPIMVSTKFIKTVEDMEVFCFGQTIYEMLTGWAWFPDQAIARALQQCPIPFRPLLQSIFAPEAPNLPSINDLLQNELFADIPVAKLTKSEVRMPARLRQHLCECRTQIERRLHRDQAEFRRSMKLMKVRSFINSEEQRSKRRQLIKEWSHEMRGRFQTGSSTTDTDSNSVTK</sequence>
<dbReference type="Pfam" id="PF00787">
    <property type="entry name" value="PX"/>
    <property type="match status" value="1"/>
</dbReference>
<accession>A0A914WSJ6</accession>
<feature type="domain" description="PX" evidence="4">
    <location>
        <begin position="14"/>
        <end position="130"/>
    </location>
</feature>
<evidence type="ECO:0000256" key="2">
    <source>
        <dbReference type="ARBA" id="ARBA00022490"/>
    </source>
</evidence>
<dbReference type="SMART" id="SM00312">
    <property type="entry name" value="PX"/>
    <property type="match status" value="1"/>
</dbReference>
<dbReference type="WBParaSite" id="PSAMB.scaffold508size48791.g6651.t1">
    <property type="protein sequence ID" value="PSAMB.scaffold508size48791.g6651.t1"/>
    <property type="gene ID" value="PSAMB.scaffold508size48791.g6651"/>
</dbReference>
<keyword evidence="5" id="KW-1185">Reference proteome</keyword>
<feature type="compositionally biased region" description="Low complexity" evidence="3">
    <location>
        <begin position="478"/>
        <end position="492"/>
    </location>
</feature>
<dbReference type="InterPro" id="IPR036871">
    <property type="entry name" value="PX_dom_sf"/>
</dbReference>
<protein>
    <submittedName>
        <fullName evidence="6">PX domain-containing protein</fullName>
    </submittedName>
</protein>